<dbReference type="InterPro" id="IPR023995">
    <property type="entry name" value="HemZ"/>
</dbReference>
<dbReference type="InterPro" id="IPR034505">
    <property type="entry name" value="Coproporphyrinogen-III_oxidase"/>
</dbReference>
<protein>
    <submittedName>
        <fullName evidence="6">Radical SAM domain protein</fullName>
    </submittedName>
</protein>
<dbReference type="SMART" id="SM00729">
    <property type="entry name" value="Elp3"/>
    <property type="match status" value="1"/>
</dbReference>
<evidence type="ECO:0000259" key="5">
    <source>
        <dbReference type="PROSITE" id="PS51918"/>
    </source>
</evidence>
<dbReference type="SUPFAM" id="SSF102114">
    <property type="entry name" value="Radical SAM enzymes"/>
    <property type="match status" value="1"/>
</dbReference>
<dbReference type="GO" id="GO:0005737">
    <property type="term" value="C:cytoplasm"/>
    <property type="evidence" value="ECO:0007669"/>
    <property type="project" value="TreeGrafter"/>
</dbReference>
<name>B8I3F3_RUMCH</name>
<evidence type="ECO:0000256" key="2">
    <source>
        <dbReference type="ARBA" id="ARBA00022723"/>
    </source>
</evidence>
<evidence type="ECO:0000313" key="7">
    <source>
        <dbReference type="Proteomes" id="UP000001349"/>
    </source>
</evidence>
<dbReference type="AlphaFoldDB" id="B8I3F3"/>
<keyword evidence="7" id="KW-1185">Reference proteome</keyword>
<reference evidence="6 7" key="1">
    <citation type="submission" date="2009-01" db="EMBL/GenBank/DDBJ databases">
        <title>Complete sequence of Clostridium cellulolyticum H10.</title>
        <authorList>
            <consortium name="US DOE Joint Genome Institute"/>
            <person name="Lucas S."/>
            <person name="Copeland A."/>
            <person name="Lapidus A."/>
            <person name="Glavina del Rio T."/>
            <person name="Dalin E."/>
            <person name="Tice H."/>
            <person name="Bruce D."/>
            <person name="Goodwin L."/>
            <person name="Pitluck S."/>
            <person name="Chertkov O."/>
            <person name="Saunders E."/>
            <person name="Brettin T."/>
            <person name="Detter J.C."/>
            <person name="Han C."/>
            <person name="Larimer F."/>
            <person name="Land M."/>
            <person name="Hauser L."/>
            <person name="Kyrpides N."/>
            <person name="Ivanova N."/>
            <person name="Zhou J."/>
            <person name="Richardson P."/>
        </authorList>
    </citation>
    <scope>NUCLEOTIDE SEQUENCE [LARGE SCALE GENOMIC DNA]</scope>
    <source>
        <strain evidence="7">ATCC 35319 / DSM 5812 / JCM 6584 / H10</strain>
    </source>
</reference>
<keyword evidence="2" id="KW-0479">Metal-binding</keyword>
<dbReference type="SFLD" id="SFLDS00029">
    <property type="entry name" value="Radical_SAM"/>
    <property type="match status" value="1"/>
</dbReference>
<dbReference type="KEGG" id="cce:Ccel_1948"/>
<dbReference type="GO" id="GO:0051539">
    <property type="term" value="F:4 iron, 4 sulfur cluster binding"/>
    <property type="evidence" value="ECO:0007669"/>
    <property type="project" value="TreeGrafter"/>
</dbReference>
<evidence type="ECO:0000256" key="1">
    <source>
        <dbReference type="ARBA" id="ARBA00022691"/>
    </source>
</evidence>
<keyword evidence="1" id="KW-0949">S-adenosyl-L-methionine</keyword>
<dbReference type="eggNOG" id="COG0635">
    <property type="taxonomic scope" value="Bacteria"/>
</dbReference>
<dbReference type="NCBIfam" id="TIGR03994">
    <property type="entry name" value="rSAM_HemZ"/>
    <property type="match status" value="1"/>
</dbReference>
<dbReference type="PANTHER" id="PTHR13932:SF1">
    <property type="entry name" value="OXYGEN-INDEPENDENT COPROPORPHYRINOGEN-III OXIDASE-LIKE PROTEIN HEMZ"/>
    <property type="match status" value="1"/>
</dbReference>
<evidence type="ECO:0000313" key="6">
    <source>
        <dbReference type="EMBL" id="ACL76296.1"/>
    </source>
</evidence>
<keyword evidence="4" id="KW-0411">Iron-sulfur</keyword>
<dbReference type="Proteomes" id="UP000001349">
    <property type="component" value="Chromosome"/>
</dbReference>
<feature type="domain" description="Radical SAM core" evidence="5">
    <location>
        <begin position="171"/>
        <end position="409"/>
    </location>
</feature>
<dbReference type="InterPro" id="IPR058240">
    <property type="entry name" value="rSAM_sf"/>
</dbReference>
<gene>
    <name evidence="6" type="ordered locus">Ccel_1948</name>
</gene>
<dbReference type="GO" id="GO:0006779">
    <property type="term" value="P:porphyrin-containing compound biosynthetic process"/>
    <property type="evidence" value="ECO:0007669"/>
    <property type="project" value="TreeGrafter"/>
</dbReference>
<dbReference type="GO" id="GO:0046872">
    <property type="term" value="F:metal ion binding"/>
    <property type="evidence" value="ECO:0007669"/>
    <property type="project" value="UniProtKB-KW"/>
</dbReference>
<dbReference type="EMBL" id="CP001348">
    <property type="protein sequence ID" value="ACL76296.1"/>
    <property type="molecule type" value="Genomic_DNA"/>
</dbReference>
<proteinExistence type="predicted"/>
<dbReference type="CDD" id="cd01335">
    <property type="entry name" value="Radical_SAM"/>
    <property type="match status" value="1"/>
</dbReference>
<organism evidence="6 7">
    <name type="scientific">Ruminiclostridium cellulolyticum (strain ATCC 35319 / DSM 5812 / JCM 6584 / H10)</name>
    <name type="common">Clostridium cellulolyticum</name>
    <dbReference type="NCBI Taxonomy" id="394503"/>
    <lineage>
        <taxon>Bacteria</taxon>
        <taxon>Bacillati</taxon>
        <taxon>Bacillota</taxon>
        <taxon>Clostridia</taxon>
        <taxon>Eubacteriales</taxon>
        <taxon>Oscillospiraceae</taxon>
        <taxon>Ruminiclostridium</taxon>
    </lineage>
</organism>
<dbReference type="InterPro" id="IPR007197">
    <property type="entry name" value="rSAM"/>
</dbReference>
<dbReference type="HOGENOM" id="CLU_029256_1_0_9"/>
<dbReference type="InterPro" id="IPR013785">
    <property type="entry name" value="Aldolase_TIM"/>
</dbReference>
<dbReference type="Pfam" id="PF04055">
    <property type="entry name" value="Radical_SAM"/>
    <property type="match status" value="1"/>
</dbReference>
<accession>B8I3F3</accession>
<dbReference type="SFLD" id="SFLDF00310">
    <property type="entry name" value="oxygen-independent_coproporphy"/>
    <property type="match status" value="1"/>
</dbReference>
<evidence type="ECO:0000256" key="4">
    <source>
        <dbReference type="ARBA" id="ARBA00023014"/>
    </source>
</evidence>
<dbReference type="STRING" id="394503.Ccel_1948"/>
<dbReference type="PROSITE" id="PS51918">
    <property type="entry name" value="RADICAL_SAM"/>
    <property type="match status" value="1"/>
</dbReference>
<keyword evidence="3" id="KW-0408">Iron</keyword>
<dbReference type="GO" id="GO:0003824">
    <property type="term" value="F:catalytic activity"/>
    <property type="evidence" value="ECO:0007669"/>
    <property type="project" value="InterPro"/>
</dbReference>
<dbReference type="PANTHER" id="PTHR13932">
    <property type="entry name" value="COPROPORPHYRINIGEN III OXIDASE"/>
    <property type="match status" value="1"/>
</dbReference>
<evidence type="ECO:0000256" key="3">
    <source>
        <dbReference type="ARBA" id="ARBA00023004"/>
    </source>
</evidence>
<dbReference type="SFLD" id="SFLDG01082">
    <property type="entry name" value="B12-binding_domain_containing"/>
    <property type="match status" value="1"/>
</dbReference>
<dbReference type="SFLD" id="SFLDG01065">
    <property type="entry name" value="anaerobic_coproporphyrinogen-I"/>
    <property type="match status" value="1"/>
</dbReference>
<dbReference type="InterPro" id="IPR006638">
    <property type="entry name" value="Elp3/MiaA/NifB-like_rSAM"/>
</dbReference>
<sequence>MVENMEKMLIYNNVKKYFDYELEDVIKLFFTQNEIKKSDEPWDERSGAFLLCSMSYEDGNECFNISLKAKTFREIISLPCTDIVNSSDKLKVKEFKRILKRKLFLLLTRYTGKVIPWGILTGIRPAKLVNEFIDRNMTKSEILSVLKEDYFVTENKSRLLYEVAANQRELFADSRNNSISLYIGIPFCPTRCLYCSFSSSTIAQYKKMVDVYVDTLLKEIKHTALLMESKGLVAESIYIGGGTPTSLNERQLSRLLNGIEECIDMTYLREYTLEAGRPDTITIDTLKIIKNSRVSRISINPQTMNAKTLVRIGRLHKPEDVVKAFYAARDMGFDNINMDLICGLPGENVRMFDDTLRKIKQLNPDSLTVHTMAIKRASQLTREMENYSLETQYVDSASMVDMARICAKEMDLAPYYLYRQKNILGNLENVGYSRKGLECLYNIQIMEERQTILACGAGAVTKVIFPMNRIERSFNVKSVEEYIGRIDEMLERKANILIEENNRY</sequence>
<dbReference type="Gene3D" id="3.20.20.70">
    <property type="entry name" value="Aldolase class I"/>
    <property type="match status" value="1"/>
</dbReference>